<keyword evidence="3" id="KW-1003">Cell membrane</keyword>
<evidence type="ECO:0000313" key="10">
    <source>
        <dbReference type="EMBL" id="PIR84470.1"/>
    </source>
</evidence>
<keyword evidence="7 8" id="KW-0472">Membrane</keyword>
<keyword evidence="6 8" id="KW-1133">Transmembrane helix</keyword>
<protein>
    <recommendedName>
        <fullName evidence="9">Type II secretion system protein GspF domain-containing protein</fullName>
    </recommendedName>
</protein>
<comment type="subcellular location">
    <subcellularLocation>
        <location evidence="1">Cell inner membrane</location>
        <topology evidence="1">Multi-pass membrane protein</topology>
    </subcellularLocation>
</comment>
<comment type="caution">
    <text evidence="10">The sequence shown here is derived from an EMBL/GenBank/DDBJ whole genome shotgun (WGS) entry which is preliminary data.</text>
</comment>
<name>A0A2H0UDN9_9BACT</name>
<proteinExistence type="inferred from homology"/>
<feature type="transmembrane region" description="Helical" evidence="8">
    <location>
        <begin position="168"/>
        <end position="191"/>
    </location>
</feature>
<evidence type="ECO:0000313" key="11">
    <source>
        <dbReference type="Proteomes" id="UP000229344"/>
    </source>
</evidence>
<feature type="transmembrane region" description="Helical" evidence="8">
    <location>
        <begin position="211"/>
        <end position="238"/>
    </location>
</feature>
<evidence type="ECO:0000256" key="1">
    <source>
        <dbReference type="ARBA" id="ARBA00004429"/>
    </source>
</evidence>
<feature type="domain" description="Type II secretion system protein GspF" evidence="9">
    <location>
        <begin position="70"/>
        <end position="192"/>
    </location>
</feature>
<keyword evidence="4" id="KW-0997">Cell inner membrane</keyword>
<dbReference type="InterPro" id="IPR003004">
    <property type="entry name" value="GspF/PilC"/>
</dbReference>
<evidence type="ECO:0000256" key="3">
    <source>
        <dbReference type="ARBA" id="ARBA00022475"/>
    </source>
</evidence>
<keyword evidence="5 8" id="KW-0812">Transmembrane</keyword>
<reference evidence="11" key="1">
    <citation type="submission" date="2017-09" db="EMBL/GenBank/DDBJ databases">
        <title>Depth-based differentiation of microbial function through sediment-hosted aquifers and enrichment of novel symbionts in the deep terrestrial subsurface.</title>
        <authorList>
            <person name="Probst A.J."/>
            <person name="Ladd B."/>
            <person name="Jarett J.K."/>
            <person name="Geller-Mcgrath D.E."/>
            <person name="Sieber C.M.K."/>
            <person name="Emerson J.B."/>
            <person name="Anantharaman K."/>
            <person name="Thomas B.C."/>
            <person name="Malmstrom R."/>
            <person name="Stieglmeier M."/>
            <person name="Klingl A."/>
            <person name="Woyke T."/>
            <person name="Ryan C.M."/>
            <person name="Banfield J.F."/>
        </authorList>
    </citation>
    <scope>NUCLEOTIDE SEQUENCE [LARGE SCALE GENOMIC DNA]</scope>
</reference>
<feature type="domain" description="Type II secretion system protein GspF" evidence="9">
    <location>
        <begin position="273"/>
        <end position="394"/>
    </location>
</feature>
<evidence type="ECO:0000256" key="6">
    <source>
        <dbReference type="ARBA" id="ARBA00022989"/>
    </source>
</evidence>
<evidence type="ECO:0000256" key="5">
    <source>
        <dbReference type="ARBA" id="ARBA00022692"/>
    </source>
</evidence>
<evidence type="ECO:0000256" key="8">
    <source>
        <dbReference type="SAM" id="Phobius"/>
    </source>
</evidence>
<evidence type="ECO:0000256" key="4">
    <source>
        <dbReference type="ARBA" id="ARBA00022519"/>
    </source>
</evidence>
<sequence>MLFSYKATDATKMTREGVVDAQNMDAAIRAVEQRGYTVISVVPLKEKKSLLNLEIDWFQRVSNKEVVILSRQIATLFEAQVSALRIFRLLATEAENPKLQNILNGISDELQGGSTISRALARYPEVFTPFYVSMVKSGEESGKLNEVFMYLADYLDRMYEVVSKAKNALIYPAFVISIFIAVMVLMLTLVIPRIAEILTESGQQLPIYTRIVIGLSNFMTHYIGLIAVFLGVAGTLLWQFKKTDAGARTIDSLKLDIPFIGDLYQKLYLTRICDNLATMLGSGVSMVQALEVTAEVVDNIIYREVLESTVVAVKGGRSFADTISEYPEIPGVLAQMSKVGEETGSLGNILTTLSKFYNREVNNSVDTLIGLIEPAMIVLLGLGVGTLLASVLMPIYNLTSAI</sequence>
<accession>A0A2H0UDN9</accession>
<dbReference type="Gene3D" id="1.20.81.30">
    <property type="entry name" value="Type II secretion system (T2SS), domain F"/>
    <property type="match status" value="2"/>
</dbReference>
<evidence type="ECO:0000256" key="2">
    <source>
        <dbReference type="ARBA" id="ARBA00005745"/>
    </source>
</evidence>
<gene>
    <name evidence="10" type="ORF">COU16_02730</name>
</gene>
<dbReference type="PRINTS" id="PR00812">
    <property type="entry name" value="BCTERIALGSPF"/>
</dbReference>
<dbReference type="GO" id="GO:0005886">
    <property type="term" value="C:plasma membrane"/>
    <property type="evidence" value="ECO:0007669"/>
    <property type="project" value="UniProtKB-SubCell"/>
</dbReference>
<dbReference type="InterPro" id="IPR018076">
    <property type="entry name" value="T2SS_GspF_dom"/>
</dbReference>
<dbReference type="InterPro" id="IPR042094">
    <property type="entry name" value="T2SS_GspF_sf"/>
</dbReference>
<comment type="similarity">
    <text evidence="2">Belongs to the GSP F family.</text>
</comment>
<dbReference type="AlphaFoldDB" id="A0A2H0UDN9"/>
<dbReference type="PANTHER" id="PTHR30012:SF0">
    <property type="entry name" value="TYPE II SECRETION SYSTEM PROTEIN F-RELATED"/>
    <property type="match status" value="1"/>
</dbReference>
<organism evidence="10 11">
    <name type="scientific">Candidatus Kaiserbacteria bacterium CG10_big_fil_rev_8_21_14_0_10_47_16</name>
    <dbReference type="NCBI Taxonomy" id="1974608"/>
    <lineage>
        <taxon>Bacteria</taxon>
        <taxon>Candidatus Kaiseribacteriota</taxon>
    </lineage>
</organism>
<dbReference type="Proteomes" id="UP000229344">
    <property type="component" value="Unassembled WGS sequence"/>
</dbReference>
<feature type="transmembrane region" description="Helical" evidence="8">
    <location>
        <begin position="377"/>
        <end position="396"/>
    </location>
</feature>
<dbReference type="PANTHER" id="PTHR30012">
    <property type="entry name" value="GENERAL SECRETION PATHWAY PROTEIN"/>
    <property type="match status" value="1"/>
</dbReference>
<evidence type="ECO:0000259" key="9">
    <source>
        <dbReference type="Pfam" id="PF00482"/>
    </source>
</evidence>
<dbReference type="Pfam" id="PF00482">
    <property type="entry name" value="T2SSF"/>
    <property type="match status" value="2"/>
</dbReference>
<dbReference type="EMBL" id="PFBI01000006">
    <property type="protein sequence ID" value="PIR84470.1"/>
    <property type="molecule type" value="Genomic_DNA"/>
</dbReference>
<evidence type="ECO:0000256" key="7">
    <source>
        <dbReference type="ARBA" id="ARBA00023136"/>
    </source>
</evidence>
<dbReference type="FunFam" id="1.20.81.30:FF:000001">
    <property type="entry name" value="Type II secretion system protein F"/>
    <property type="match status" value="1"/>
</dbReference>